<sequence length="1018" mass="117887">MVSKSPILKAILILFGLWLFADLVSQILAEGFWFEELNYLSVYWLRLTTQALLWFFGLSVTAGFLLGNQFIANRYKYPPSPTLKPDKIPFFSLEKPPSIPALEFGWLLGFVISLCLLLALVVLHYGQVFSQYWQPDFTQPLVAPQLPNRFDVEPLLKLTQQLFSQWWLFGLFAGLVILLVVELDFTLIAIAIFLSLGFGLVLSSHWPNILQYFHPTSFNKADDLFGQEISFYIFTLPAAHLLEFWLVGLCLCGLVSCSLIYLHSGNSLSQGRFPCFSQPQQRHLHALGGMFMLSVAFKHWLSRYELLYSRRGVIFGAGYTDINVQAPADLMLCIIAVIIAIFLLWQAFFSVKAIEPYIEVGLKLFSLKLLKRRIRRRKFFPKTQTRLFADSYSLRAILGWYLTIAFIAGWLLPQTVQRFIVQPNELAREAPYIERSISYTRQAFNLDVINSKIFPLEGELTYNDIQKNDLTIKNIRLWDQRPLLQTNRQLQQIRLYYEFPDANIDRYTLLKAQAEQTPIGRTEKQQVLISARELNYDAVPDEAQTWVNKHLVYTHGYGFTLSPVNTVGEGGLPNYFVRDIGADPKLDPQSTLAVDPRIQYSIPIGKPRIYYGELTETDVMTSTLVEELDYPVGNENIYNTYDGQGGITIGQGWRRLLFAKHLKNWQMLFTRNFLPDTKLLFRRNIKERVKMLAPFLRYDSDPYLVVADANFNESQPQEELTPPNYLYWIIDAYTTSDRYPYSDPGNGEFNYIRNSVKVVVDAYNGKVRFYYLDNPEDPILTTWRKIFPDLFKPIQQMPGSLYAHIRYPFDLFKVQSEQLLTYHMDDVRVFYNREDQWRIPKEIYANEAQSVEPYYLIMRLPEESSEEFILLQPFTPASRINLVAWMAARSDIQQYGKLLLYRFPKQELIFGPEQVEALINQTPEISEQISLWSRQGSRVVQGNLLVIPIERSLLYVEPLYLEATENSLPTLARVIVFYNNRIVMRPSLQQALEDIFKAEPASIPINVPPPTDVDILEN</sequence>
<evidence type="ECO:0000256" key="3">
    <source>
        <dbReference type="ARBA" id="ARBA00022989"/>
    </source>
</evidence>
<dbReference type="NCBIfam" id="NF002707">
    <property type="entry name" value="PRK02509.1"/>
    <property type="match status" value="1"/>
</dbReference>
<dbReference type="HAMAP" id="MF_01600">
    <property type="entry name" value="UPF0182"/>
    <property type="match status" value="1"/>
</dbReference>
<evidence type="ECO:0000313" key="6">
    <source>
        <dbReference type="EMBL" id="MEA5522319.1"/>
    </source>
</evidence>
<keyword evidence="4 5" id="KW-0472">Membrane</keyword>
<feature type="transmembrane region" description="Helical" evidence="5">
    <location>
        <begin position="104"/>
        <end position="125"/>
    </location>
</feature>
<evidence type="ECO:0000256" key="5">
    <source>
        <dbReference type="HAMAP-Rule" id="MF_01600"/>
    </source>
</evidence>
<dbReference type="EMBL" id="JAYGHT010000162">
    <property type="protein sequence ID" value="MEA5522319.1"/>
    <property type="molecule type" value="Genomic_DNA"/>
</dbReference>
<proteinExistence type="inferred from homology"/>
<keyword evidence="1 5" id="KW-1003">Cell membrane</keyword>
<dbReference type="Proteomes" id="UP001301728">
    <property type="component" value="Unassembled WGS sequence"/>
</dbReference>
<dbReference type="PANTHER" id="PTHR39344:SF1">
    <property type="entry name" value="UPF0182 PROTEIN SLL1060"/>
    <property type="match status" value="1"/>
</dbReference>
<reference evidence="6 7" key="1">
    <citation type="submission" date="2023-12" db="EMBL/GenBank/DDBJ databases">
        <title>Baltic Sea Cyanobacteria.</title>
        <authorList>
            <person name="Delbaje E."/>
            <person name="Fewer D.P."/>
            <person name="Shishido T.K."/>
        </authorList>
    </citation>
    <scope>NUCLEOTIDE SEQUENCE [LARGE SCALE GENOMIC DNA]</scope>
    <source>
        <strain evidence="6 7">CCNP 1315</strain>
    </source>
</reference>
<gene>
    <name evidence="6" type="ORF">VB854_25610</name>
</gene>
<keyword evidence="7" id="KW-1185">Reference proteome</keyword>
<dbReference type="Pfam" id="PF03699">
    <property type="entry name" value="UPF0182"/>
    <property type="match status" value="1"/>
</dbReference>
<feature type="transmembrane region" description="Helical" evidence="5">
    <location>
        <begin position="53"/>
        <end position="71"/>
    </location>
</feature>
<dbReference type="RefSeq" id="WP_323276368.1">
    <property type="nucleotide sequence ID" value="NZ_JAYGHT010000162.1"/>
</dbReference>
<evidence type="ECO:0000256" key="2">
    <source>
        <dbReference type="ARBA" id="ARBA00022692"/>
    </source>
</evidence>
<accession>A0ABU5U5B7</accession>
<feature type="transmembrane region" description="Helical" evidence="5">
    <location>
        <begin position="244"/>
        <end position="262"/>
    </location>
</feature>
<comment type="caution">
    <text evidence="6">The sequence shown here is derived from an EMBL/GenBank/DDBJ whole genome shotgun (WGS) entry which is preliminary data.</text>
</comment>
<dbReference type="PANTHER" id="PTHR39344">
    <property type="entry name" value="UPF0182 PROTEIN SLL1060"/>
    <property type="match status" value="1"/>
</dbReference>
<comment type="similarity">
    <text evidence="5">Belongs to the UPF0182 family.</text>
</comment>
<feature type="transmembrane region" description="Helical" evidence="5">
    <location>
        <begin position="392"/>
        <end position="412"/>
    </location>
</feature>
<feature type="transmembrane region" description="Helical" evidence="5">
    <location>
        <begin position="163"/>
        <end position="181"/>
    </location>
</feature>
<evidence type="ECO:0000256" key="1">
    <source>
        <dbReference type="ARBA" id="ARBA00022475"/>
    </source>
</evidence>
<name>A0ABU5U5B7_9CYAN</name>
<comment type="subcellular location">
    <subcellularLocation>
        <location evidence="5">Cell membrane</location>
        <topology evidence="5">Multi-pass membrane protein</topology>
    </subcellularLocation>
</comment>
<protein>
    <recommendedName>
        <fullName evidence="5">UPF0182 protein VB854_25610</fullName>
    </recommendedName>
</protein>
<feature type="transmembrane region" description="Helical" evidence="5">
    <location>
        <begin position="354"/>
        <end position="371"/>
    </location>
</feature>
<keyword evidence="2 5" id="KW-0812">Transmembrane</keyword>
<dbReference type="InterPro" id="IPR005372">
    <property type="entry name" value="UPF0182"/>
</dbReference>
<organism evidence="6 7">
    <name type="scientific">Limnoraphis robusta CCNP1315</name>
    <dbReference type="NCBI Taxonomy" id="3110306"/>
    <lineage>
        <taxon>Bacteria</taxon>
        <taxon>Bacillati</taxon>
        <taxon>Cyanobacteriota</taxon>
        <taxon>Cyanophyceae</taxon>
        <taxon>Oscillatoriophycideae</taxon>
        <taxon>Oscillatoriales</taxon>
        <taxon>Sirenicapillariaceae</taxon>
        <taxon>Limnoraphis</taxon>
    </lineage>
</organism>
<feature type="transmembrane region" description="Helical" evidence="5">
    <location>
        <begin position="330"/>
        <end position="348"/>
    </location>
</feature>
<keyword evidence="3 5" id="KW-1133">Transmembrane helix</keyword>
<evidence type="ECO:0000313" key="7">
    <source>
        <dbReference type="Proteomes" id="UP001301728"/>
    </source>
</evidence>
<evidence type="ECO:0000256" key="4">
    <source>
        <dbReference type="ARBA" id="ARBA00023136"/>
    </source>
</evidence>
<feature type="transmembrane region" description="Helical" evidence="5">
    <location>
        <begin position="188"/>
        <end position="206"/>
    </location>
</feature>